<name>A0A846WKI2_9ACTN</name>
<dbReference type="EMBL" id="JAAXPC010000005">
    <property type="protein sequence ID" value="NKY02058.1"/>
    <property type="molecule type" value="Genomic_DNA"/>
</dbReference>
<organism evidence="2 3">
    <name type="scientific">Gordonia polyisoprenivorans</name>
    <dbReference type="NCBI Taxonomy" id="84595"/>
    <lineage>
        <taxon>Bacteria</taxon>
        <taxon>Bacillati</taxon>
        <taxon>Actinomycetota</taxon>
        <taxon>Actinomycetes</taxon>
        <taxon>Mycobacteriales</taxon>
        <taxon>Gordoniaceae</taxon>
        <taxon>Gordonia</taxon>
    </lineage>
</organism>
<dbReference type="AlphaFoldDB" id="A0A846WKI2"/>
<proteinExistence type="predicted"/>
<evidence type="ECO:0000259" key="1">
    <source>
        <dbReference type="Pfam" id="PF13472"/>
    </source>
</evidence>
<evidence type="ECO:0000313" key="2">
    <source>
        <dbReference type="EMBL" id="NKY02058.1"/>
    </source>
</evidence>
<evidence type="ECO:0000313" key="3">
    <source>
        <dbReference type="Proteomes" id="UP000563898"/>
    </source>
</evidence>
<dbReference type="SUPFAM" id="SSF52266">
    <property type="entry name" value="SGNH hydrolase"/>
    <property type="match status" value="1"/>
</dbReference>
<dbReference type="Proteomes" id="UP000563898">
    <property type="component" value="Unassembled WGS sequence"/>
</dbReference>
<dbReference type="InterPro" id="IPR053140">
    <property type="entry name" value="GDSL_Rv0518-like"/>
</dbReference>
<dbReference type="PANTHER" id="PTHR43784">
    <property type="entry name" value="GDSL-LIKE LIPASE/ACYLHYDROLASE, PUTATIVE (AFU_ORTHOLOGUE AFUA_2G00820)-RELATED"/>
    <property type="match status" value="1"/>
</dbReference>
<dbReference type="Gene3D" id="3.40.50.1110">
    <property type="entry name" value="SGNH hydrolase"/>
    <property type="match status" value="1"/>
</dbReference>
<protein>
    <submittedName>
        <fullName evidence="2">Esterase</fullName>
    </submittedName>
</protein>
<dbReference type="PANTHER" id="PTHR43784:SF2">
    <property type="entry name" value="GDSL-LIKE LIPASE_ACYLHYDROLASE, PUTATIVE (AFU_ORTHOLOGUE AFUA_2G00820)-RELATED"/>
    <property type="match status" value="1"/>
</dbReference>
<sequence>MAAVLATAGVGVVQAHPSDRGPGVGAHWVAGWMAAPSNRGDISLENPIPSAPADHTLRVMTTPHLSGSVARVRLTNRFGAKPIRIGGVTVSRRVRGAQVARIVPVTFGGRDSVSIAPGADVASDPVDVDVTAWRSLAVSVFLPDATVPTVHYVGNATSFATVAGSGDHSRDTSGAAFTVPTDQVPLVSGIDVAAPTSVTGVVAVGDSITDGFMAAQYLGLTEDRSMIDTNVRYPDFLQRRLDRAGIDRPVLNAGISGNRVTLGPAIFAYGPSLMDRAADDVIGVPGVRDVILLEGINDLGIPPGTDAATVIDGLRKVILRLHAAGLRVHLGTLLPAATSLSDGWSTPAANGQRLVVNAWIRRQHLSDSVIDFESAMRDPHDPHGLNPRLSGPDLLHPNAAGYSTMAAQVDLATLAS</sequence>
<dbReference type="Pfam" id="PF13472">
    <property type="entry name" value="Lipase_GDSL_2"/>
    <property type="match status" value="1"/>
</dbReference>
<comment type="caution">
    <text evidence="2">The sequence shown here is derived from an EMBL/GenBank/DDBJ whole genome shotgun (WGS) entry which is preliminary data.</text>
</comment>
<dbReference type="InterPro" id="IPR013830">
    <property type="entry name" value="SGNH_hydro"/>
</dbReference>
<feature type="domain" description="SGNH hydrolase-type esterase" evidence="1">
    <location>
        <begin position="203"/>
        <end position="402"/>
    </location>
</feature>
<gene>
    <name evidence="2" type="ORF">HGA05_10765</name>
</gene>
<reference evidence="2 3" key="1">
    <citation type="submission" date="2020-04" db="EMBL/GenBank/DDBJ databases">
        <title>MicrobeNet Type strains.</title>
        <authorList>
            <person name="Nicholson A.C."/>
        </authorList>
    </citation>
    <scope>NUCLEOTIDE SEQUENCE [LARGE SCALE GENOMIC DNA]</scope>
    <source>
        <strain evidence="2 3">ATCC BAA-14</strain>
    </source>
</reference>
<dbReference type="InterPro" id="IPR036514">
    <property type="entry name" value="SGNH_hydro_sf"/>
</dbReference>
<accession>A0A846WKI2</accession>